<evidence type="ECO:0000256" key="6">
    <source>
        <dbReference type="ARBA" id="ARBA00029454"/>
    </source>
</evidence>
<dbReference type="NCBIfam" id="TIGR01733">
    <property type="entry name" value="AA-adenyl-dom"/>
    <property type="match status" value="3"/>
</dbReference>
<evidence type="ECO:0000313" key="10">
    <source>
        <dbReference type="Proteomes" id="UP000054544"/>
    </source>
</evidence>
<evidence type="ECO:0000256" key="5">
    <source>
        <dbReference type="ARBA" id="ARBA00022679"/>
    </source>
</evidence>
<dbReference type="GO" id="GO:0043041">
    <property type="term" value="P:amino acid activation for nonribosomal peptide biosynthetic process"/>
    <property type="evidence" value="ECO:0007669"/>
    <property type="project" value="TreeGrafter"/>
</dbReference>
<dbReference type="SUPFAM" id="SSF47336">
    <property type="entry name" value="ACP-like"/>
    <property type="match status" value="5"/>
</dbReference>
<dbReference type="GO" id="GO:0044550">
    <property type="term" value="P:secondary metabolite biosynthetic process"/>
    <property type="evidence" value="ECO:0007669"/>
    <property type="project" value="TreeGrafter"/>
</dbReference>
<dbReference type="InterPro" id="IPR045851">
    <property type="entry name" value="AMP-bd_C_sf"/>
</dbReference>
<feature type="region of interest" description="Disordered" evidence="7">
    <location>
        <begin position="2805"/>
        <end position="2828"/>
    </location>
</feature>
<dbReference type="InterPro" id="IPR009081">
    <property type="entry name" value="PP-bd_ACP"/>
</dbReference>
<reference evidence="10" key="1">
    <citation type="journal article" date="2014" name="BMC Genomics">
        <title>The genome sequence of the biocontrol fungus Metarhizium anisopliae and comparative genomics of Metarhizium species.</title>
        <authorList>
            <person name="Pattemore J.A."/>
            <person name="Hane J.K."/>
            <person name="Williams A.H."/>
            <person name="Wilson B.A."/>
            <person name="Stodart B.J."/>
            <person name="Ash G.J."/>
        </authorList>
    </citation>
    <scope>NUCLEOTIDE SEQUENCE [LARGE SCALE GENOMIC DNA]</scope>
    <source>
        <strain evidence="10">BRIP 53293</strain>
    </source>
</reference>
<accession>A0A0D9NSU5</accession>
<feature type="domain" description="Carrier" evidence="8">
    <location>
        <begin position="555"/>
        <end position="631"/>
    </location>
</feature>
<dbReference type="InterPro" id="IPR036736">
    <property type="entry name" value="ACP-like_sf"/>
</dbReference>
<dbReference type="OrthoDB" id="416786at2759"/>
<dbReference type="InterPro" id="IPR001242">
    <property type="entry name" value="Condensation_dom"/>
</dbReference>
<dbReference type="SUPFAM" id="SSF52777">
    <property type="entry name" value="CoA-dependent acyltransferases"/>
    <property type="match status" value="8"/>
</dbReference>
<dbReference type="PROSITE" id="PS00012">
    <property type="entry name" value="PHOSPHOPANTETHEINE"/>
    <property type="match status" value="2"/>
</dbReference>
<dbReference type="Gene3D" id="3.40.50.980">
    <property type="match status" value="2"/>
</dbReference>
<dbReference type="PROSITE" id="PS00455">
    <property type="entry name" value="AMP_BINDING"/>
    <property type="match status" value="3"/>
</dbReference>
<dbReference type="SUPFAM" id="SSF56801">
    <property type="entry name" value="Acetyl-CoA synthetase-like"/>
    <property type="match status" value="4"/>
</dbReference>
<name>A0A0D9NSU5_METAN</name>
<dbReference type="STRING" id="1291518.A0A0D9NSU5"/>
<dbReference type="GO" id="GO:0016740">
    <property type="term" value="F:transferase activity"/>
    <property type="evidence" value="ECO:0007669"/>
    <property type="project" value="UniProtKB-KW"/>
</dbReference>
<dbReference type="Pfam" id="PF00550">
    <property type="entry name" value="PP-binding"/>
    <property type="match status" value="5"/>
</dbReference>
<comment type="similarity">
    <text evidence="6">Belongs to the NRP synthetase family.</text>
</comment>
<keyword evidence="5" id="KW-0808">Transferase</keyword>
<dbReference type="Pfam" id="PF00668">
    <property type="entry name" value="Condensation"/>
    <property type="match status" value="4"/>
</dbReference>
<feature type="domain" description="Carrier" evidence="8">
    <location>
        <begin position="4396"/>
        <end position="4471"/>
    </location>
</feature>
<dbReference type="InterPro" id="IPR006162">
    <property type="entry name" value="Ppantetheine_attach_site"/>
</dbReference>
<dbReference type="SMART" id="SM00823">
    <property type="entry name" value="PKS_PP"/>
    <property type="match status" value="5"/>
</dbReference>
<dbReference type="Pfam" id="PF00501">
    <property type="entry name" value="AMP-binding"/>
    <property type="match status" value="4"/>
</dbReference>
<dbReference type="CDD" id="cd05918">
    <property type="entry name" value="A_NRPS_SidN3_like"/>
    <property type="match status" value="2"/>
</dbReference>
<dbReference type="InterPro" id="IPR042099">
    <property type="entry name" value="ANL_N_sf"/>
</dbReference>
<dbReference type="Proteomes" id="UP000054544">
    <property type="component" value="Unassembled WGS sequence"/>
</dbReference>
<dbReference type="InterPro" id="IPR020806">
    <property type="entry name" value="PKS_PP-bd"/>
</dbReference>
<dbReference type="FunFam" id="3.30.300.30:FF:000015">
    <property type="entry name" value="Nonribosomal peptide synthase SidD"/>
    <property type="match status" value="4"/>
</dbReference>
<keyword evidence="4" id="KW-0436">Ligase</keyword>
<dbReference type="GO" id="GO:0005737">
    <property type="term" value="C:cytoplasm"/>
    <property type="evidence" value="ECO:0007669"/>
    <property type="project" value="TreeGrafter"/>
</dbReference>
<gene>
    <name evidence="9" type="ORF">H634G_07533</name>
</gene>
<feature type="domain" description="Carrier" evidence="8">
    <location>
        <begin position="2730"/>
        <end position="2806"/>
    </location>
</feature>
<keyword evidence="2" id="KW-0596">Phosphopantetheine</keyword>
<dbReference type="NCBIfam" id="NF003417">
    <property type="entry name" value="PRK04813.1"/>
    <property type="match status" value="4"/>
</dbReference>
<evidence type="ECO:0000313" key="9">
    <source>
        <dbReference type="EMBL" id="KJK77112.1"/>
    </source>
</evidence>
<protein>
    <recommendedName>
        <fullName evidence="8">Carrier domain-containing protein</fullName>
    </recommendedName>
</protein>
<dbReference type="Gene3D" id="3.30.559.10">
    <property type="entry name" value="Chloramphenicol acetyltransferase-like domain"/>
    <property type="match status" value="4"/>
</dbReference>
<dbReference type="EMBL" id="KE384740">
    <property type="protein sequence ID" value="KJK77112.1"/>
    <property type="molecule type" value="Genomic_DNA"/>
</dbReference>
<dbReference type="InterPro" id="IPR010071">
    <property type="entry name" value="AA_adenyl_dom"/>
</dbReference>
<feature type="domain" description="Carrier" evidence="8">
    <location>
        <begin position="3831"/>
        <end position="3905"/>
    </location>
</feature>
<dbReference type="PANTHER" id="PTHR45527:SF16">
    <property type="entry name" value="NONRIBOSOMAL PEPTIDE SYNTHASE ATNA-RELATED"/>
    <property type="match status" value="1"/>
</dbReference>
<dbReference type="Gene3D" id="3.40.50.12780">
    <property type="entry name" value="N-terminal domain of ligase-like"/>
    <property type="match status" value="3"/>
</dbReference>
<evidence type="ECO:0000256" key="2">
    <source>
        <dbReference type="ARBA" id="ARBA00022450"/>
    </source>
</evidence>
<keyword evidence="3" id="KW-0597">Phosphoprotein</keyword>
<dbReference type="PANTHER" id="PTHR45527">
    <property type="entry name" value="NONRIBOSOMAL PEPTIDE SYNTHETASE"/>
    <property type="match status" value="1"/>
</dbReference>
<sequence>MAAGAISYHLLLNEILEEQAQRSPENVALEFHPDVKMTYHELNNEANRLARHLDKYKPQSGEVVAVCCEKSPLLVVAIIAILKAGMAWVPIPMDAPPARISSILRACGARFALCCQSARPIVQDLASLIVLDDMVNDADFLAYPDTNLACQRKPSDLCHVLFTSGSTGVPKGVALEHRAMVHCVYAMVKEFGLTATTRTLQFSAATFDAFSLDVFMSIACGGCLVMAPPSTMLADMTAFVRNARITYAHLTPTVLEMIDALGVPDFQTVSSTGEALSENLANRWRRRVRLFNSYGPTETIVCTIQDLGDDQIDAACIGKAVEGLQVCLLTPGELDEVARGEVGEICVAGPHLFRCYISAEKLSETALKSSECFRNGIRYYRTGDMGKMEACPGGGYTLRYLGRRDGQVKIHGTRTDLGDVEQSILACEAVKNCVAILPRSGPSQGRLCCIVTLRLSSTREPNAESRKAQFMGESVEFLNSCDSLQSALKRVQDVATARLSTHALPTSWWAVKEFPRTSSGKIDRVKLRSIVEGMDKEVYIRHVHDFACKVQMQSSPSNIAEQQLQSLWADVLDRPICDIDTSVSFIQFGADSLDVIRLISKARTRGIQLDIPQVYATRTIRQLARVQQPPSELQATVQNPVYRPFSAIPTDRPLGQVMKNTATTCQVGVEEIEDIFATTPYQAGLMTSDLKSPGTYVCAFSWTLLKGIDIERFRSHWKALLANEAALRSRLIWDEARDSFWQVIIRHGEMNWSDEYFEAPMSLGTDLCRGHVKWHDKLQGWKFSLKIHHSIIDGWSLRLMLNRLRSMYFGQGIESPKRLSFAEFMHYRVDEENRKQSACEAFWSKYLEGSTQLGFPPWPSESYHEVHATEHQSIQITGSFQQTGAFFGVTQATLLYAAVALLLGVNADSQDVTFGLILAGRESPLDGVFDMIGPAFCSFPFRTKIDRRMTMKSFLQRIQDDMTNIIPHQHYGLQRIRQCGEGAARACDLLCLVIVQPEDENLGGQGLWDEVHGQTSGRADSIPITLEFVLDDGKMLVNCNFDPAFLSRQDVGILLGQLDHVLENLESSTSGTDLLVSQVKFEGQDAHSAYIDWAERHGAPVEACLHELFHDNVEQHADRIAIDDQGTRQQITYQELDAYSSRLCSHLELHHEIGPETMIPVVLTKSPLAVITILAVLKAGGAYVPIDPNWPIGRVRHILQETRASVLLLCTPGVSRTYSEGTGTTGLMDLTDYSWEKKQPQAEEGKHKTVKAASSNLACVLYTSGSTGLPKGVMLEHGALCTSLTHLTRVFDMKPGTRHLQFSSFVFDLSIADMFIPLFSGGCICIPTEENRLNRLSLTMGDMAIESVILTPSFADLIAPEDAGSLHTLMAAGEMMRTSLIRKWSKKIRLLNAYGLIETSIVTSVSDPISLDTSPTNIGRSVTAWHWIVRQDSTGALYSVPNGCMGEVAVAGHVLARGYVNNSSLTAKHFVEAPDLAAGLTPSRIYLTGDIGRFTADGSICLLGRKDQMVKVNGIRVEPAESEQQLQQQGGMFASCVVQWLRDEQSNAKLAAFVQVGPPDSGEQAGSNMIAVEECTRAFQESCRHAQLGLQHLLLVPYIPTLFVPIRWMPYTTSGKVDLKLLKDQVQKIPRMSAVFDVNQGVKQSRGELPATPSEVALESSFRQIFANEEQHDTNVDFFAQGGDSFSAIQLVSAARKHGWEISVEQVYRHPRLGDLAAVASPVQKGIKPLRAFSMVDEMNFQDKISMAADKCGVRKTQVLDVYPCTAMQEALMISSAKSPGGFFNQDVFRLADETLSATLETALQSVWATHAILRTRIILDNEYRSFQVVVEEEVEIALVTKQTVQDYLRRDAALVPGYGDKLCRCAILKCTSGTYLVISQHHAIYDAWSTNLVLSDIEQQYSATDVSRDAPPPFSSFVQYVTELRKEPQAQNYWKQNLKGVSVTTLPQIKTPTHFEANQKYSMQVQLPADDRHSLATIAEAAWGLLLCHYTGLEHVGFGCVRTGRTAPVEYIDSIVGPTIVTVPRRVFAPRSQVVGSYLESIEAAIIDTLPWEQFGHQNIRKLGSDAHNACQFSSLLVVQLLPAESETATSKILIPQTIGDSVFKEDCLTVECQPQGNHLLISIMYDDRAIAREEVGWIAYNFSRLLSEMVVKPRQTLDELDIIGPQGTKQVQMWNSSAPAPIPTRVDQLFSLQAREWPSLNAVSASDALLTYAELDALSSKLAARLASLGIARGNTIPLLMPKSAVAIVSMLAVLKAGAAYVPLALDSAKHQLELLRGKLDVDMVLCTPDQASKLLNQPVKVACCTIENLMLEEYSTLPLIQNGPKPGRVLEIPQAAVESDVACIIFTSQDDVKPKGLLFDNTALSIAILSMSQRVDYPKETRTLSFFPYASHISVPEIWLTLLHGGCLFLPNEEQQTEDLCGYMNENKIELAFLTSTVAKNLFRTPSKVPTLKTLYTAGEPFSQTLLERSSPKVRLFHLYGSAESCAYATMKEHLTTITDPNNIGDPFASHAWVVDPDDYSRLAPVGCRGELLLSGPTLACGYLNDDQVANPAFINGSTFSWALPGESRFYATGDIVRQNSDGSINYIAKNGHYPKLNGLPIALEEAEYEIEKCEGVVSAMVEKFGQSENSTEFLVAFFTLATTTRTGEECKLLDTTDDVQHMIQTAFTRVSERFPPNMVPRFYLPMCTIPLTTSGLVDRGALRHIVNECSHDEMVLYRPGKLQKRKTRTSIEKVLQGLWAQIWSLDPSQIDLDSQFLSLGGDSLTAIRLATMCREMGFKLEVADILRNTKFEHLARLVEQRQDSAPNSLPSHQETNGKSSTTDDVFNQMSTQRTQAARICQIDVSQIEDIYPCTPTMEALIAATARIPNAYIAREFFQIPPSVDLQRFRSAWDLVSRNNPIMRTRICSILTEGGFNNVQVVCKLSHDWNKSASDEVFNASVTMGSSLFRYRIRDSHQGPVFEVLKHHAVFDGYSSTMLWQDFQYAYEYSHPPPPRPPFKNYMDHIHAQDEEEAARFWKRSTGDFDGEHFPVLPSSQYTPATASSHRVETCLKWTDACPFTFATVVRAAWAILVSMRSRSSGQIKKACFAVTTSGRGADVAGIDKMAGPTMTTVPVVVELDMDQSIAEYLSQIHEQAMSMMPYEYYGLGRIQKVSESAREACRARNLLVVQPAHWEDDVLPLGLQRVLDDEPGMVGSFGLVTECSYNRLKHTMSLSALYDPMLMQRRQVNGMLEQLSWVIASLNRNSTALSTIQSTIWSLAEQHDFSHFLAWNKTPQSCTKTCLHELVEISAARKPHDLAVDAHDGKLTYAELDTAAVAVKETLVRRHGIGPGDLVPLCFEKSASMMVAIMGVLKAGAGYVPLDTSHPSSRLEFIIQEVKAKVVIVSTPQHNALRFSVQTLALASTFPFIEPTWTQIPHEARLATPKDVAYVIFTSGSTGQPKGVVMEHGAASLSILEHGKRYQHHRRGNKTRALQFSSYTFDASVVDIFAVLAYGGCVCIPSEEDRIGHLEEVFVKMKINFVDLTPTVANLLEPAALPGLSALTLAGEMASRALIDKWACREPPLEVFVNSYGPTEAAISCAVGPISPERPVGHVGKRLGGYLWIVDQEDCQHLMPIGCVGELVVSGPTLARGYLNDVAKTNAAFIRNVDWMAKEKHSTLYKTGDLARFDFDGNVEIVGRKDDGQIKLNGLRIELGEIEKAIESCPQFSEARHVAVAKVNLGGNNTLTAFLALPDCQATSPGSLLAHPSYIFKQAVSKAAHRLQDDLPQYMIPNMWMPVCSWPLNAAGKTDRRRLVSAAEAQTPARMMEYLQTTKADGGSHEMEMKTRAEEVLEDAWKQVLNRQDGVTFELHNDFFAVGGDSLTTIRLISLLKAKGVQVTAPDIFGAKTLRNMASIIHSKNPGYIWARHGSMSRDQDMNGVTGAANEREEMPPALAMEAGIEDVYPASHIQLCFLVECQKWCRAYYCWFFIDVGTTPIPQVQQACAAVALRHPILRTSFHLVGQGCHQAVRKIAPNFKVLFSRFSPADWCEQLDKDVARPASFGEVLTRFRLLMDVETGRRVLALGLSHAQYDGFCTPTILNDVGWAAYAGGCWENPSPPRYRDFIKHTIQQCNDEADCFWREKLEGSTLTSIVRPLRGNARPVMSRGSKRTIAFAFRHSATISYPVMLKVAWAITLSQISQSCDVTFGNLVSGRYAAFQGAQEVVGPCLNVIPFRVRIDTNQCFGSLLKDAYHQGIDTIPFEATPFNRIAAQSPWPSATGFHSMFQYQNIPGREDEDQILPGSGWRRLGSAVYGGGLLQSGACWLTAWPSVRGTARFLLRYSEETMETSEAGAVMDLFVGILRLINNDPEAGVSSVSRLYPAAKTIQSHCLVPLQPGQPSSSSSQSRPPATALTPIMDEFASIWKCVLGFDGEIHPHDSFFDMGGDSIAAARMASVCAKMGLGLSVQDIIDCPTLMSQVYFVTGRAESARKPREEVKLVYEDSYEFI</sequence>
<organism evidence="9 10">
    <name type="scientific">Metarhizium anisopliae BRIP 53293</name>
    <dbReference type="NCBI Taxonomy" id="1291518"/>
    <lineage>
        <taxon>Eukaryota</taxon>
        <taxon>Fungi</taxon>
        <taxon>Dikarya</taxon>
        <taxon>Ascomycota</taxon>
        <taxon>Pezizomycotina</taxon>
        <taxon>Sordariomycetes</taxon>
        <taxon>Hypocreomycetidae</taxon>
        <taxon>Hypocreales</taxon>
        <taxon>Clavicipitaceae</taxon>
        <taxon>Metarhizium</taxon>
    </lineage>
</organism>
<evidence type="ECO:0000256" key="7">
    <source>
        <dbReference type="SAM" id="MobiDB-lite"/>
    </source>
</evidence>
<proteinExistence type="inferred from homology"/>
<dbReference type="PROSITE" id="PS50075">
    <property type="entry name" value="CARRIER"/>
    <property type="match status" value="5"/>
</dbReference>
<dbReference type="Gene3D" id="3.30.300.30">
    <property type="match status" value="4"/>
</dbReference>
<dbReference type="GO" id="GO:0031177">
    <property type="term" value="F:phosphopantetheine binding"/>
    <property type="evidence" value="ECO:0007669"/>
    <property type="project" value="InterPro"/>
</dbReference>
<dbReference type="Gene3D" id="1.10.1200.10">
    <property type="entry name" value="ACP-like"/>
    <property type="match status" value="5"/>
</dbReference>
<dbReference type="InterPro" id="IPR000873">
    <property type="entry name" value="AMP-dep_synth/lig_dom"/>
</dbReference>
<dbReference type="FunFam" id="3.40.50.980:FF:000001">
    <property type="entry name" value="Non-ribosomal peptide synthetase"/>
    <property type="match status" value="1"/>
</dbReference>
<evidence type="ECO:0000256" key="3">
    <source>
        <dbReference type="ARBA" id="ARBA00022553"/>
    </source>
</evidence>
<dbReference type="Gene3D" id="2.30.38.10">
    <property type="entry name" value="Luciferase, Domain 3"/>
    <property type="match status" value="1"/>
</dbReference>
<dbReference type="InterPro" id="IPR020845">
    <property type="entry name" value="AMP-binding_CS"/>
</dbReference>
<feature type="domain" description="Carrier" evidence="8">
    <location>
        <begin position="1649"/>
        <end position="1724"/>
    </location>
</feature>
<evidence type="ECO:0000256" key="1">
    <source>
        <dbReference type="ARBA" id="ARBA00005107"/>
    </source>
</evidence>
<dbReference type="InterPro" id="IPR023213">
    <property type="entry name" value="CAT-like_dom_sf"/>
</dbReference>
<evidence type="ECO:0000256" key="4">
    <source>
        <dbReference type="ARBA" id="ARBA00022598"/>
    </source>
</evidence>
<evidence type="ECO:0000259" key="8">
    <source>
        <dbReference type="PROSITE" id="PS50075"/>
    </source>
</evidence>
<dbReference type="CDD" id="cd19545">
    <property type="entry name" value="FUM14_C_NRPS-like"/>
    <property type="match status" value="3"/>
</dbReference>
<comment type="pathway">
    <text evidence="1">Alkaloid biosynthesis; ergot alkaloid biosynthesis.</text>
</comment>
<dbReference type="Gene3D" id="3.30.559.30">
    <property type="entry name" value="Nonribosomal peptide synthetase, condensation domain"/>
    <property type="match status" value="4"/>
</dbReference>
<dbReference type="GO" id="GO:0016874">
    <property type="term" value="F:ligase activity"/>
    <property type="evidence" value="ECO:0007669"/>
    <property type="project" value="UniProtKB-KW"/>
</dbReference>
<keyword evidence="10" id="KW-1185">Reference proteome</keyword>
<feature type="compositionally biased region" description="Polar residues" evidence="7">
    <location>
        <begin position="2807"/>
        <end position="2828"/>
    </location>
</feature>